<reference evidence="1 2" key="1">
    <citation type="journal article" date="2015" name="Nature">
        <title>rRNA introns, odd ribosomes, and small enigmatic genomes across a large radiation of phyla.</title>
        <authorList>
            <person name="Brown C.T."/>
            <person name="Hug L.A."/>
            <person name="Thomas B.C."/>
            <person name="Sharon I."/>
            <person name="Castelle C.J."/>
            <person name="Singh A."/>
            <person name="Wilkins M.J."/>
            <person name="Williams K.H."/>
            <person name="Banfield J.F."/>
        </authorList>
    </citation>
    <scope>NUCLEOTIDE SEQUENCE [LARGE SCALE GENOMIC DNA]</scope>
</reference>
<protein>
    <submittedName>
        <fullName evidence="1">Uncharacterized protein</fullName>
    </submittedName>
</protein>
<dbReference type="SUPFAM" id="SSF158446">
    <property type="entry name" value="IVS-encoded protein-like"/>
    <property type="match status" value="1"/>
</dbReference>
<dbReference type="EMBL" id="LCIJ01000013">
    <property type="protein sequence ID" value="KKT52610.1"/>
    <property type="molecule type" value="Genomic_DNA"/>
</dbReference>
<accession>A0A0G1I094</accession>
<dbReference type="InterPro" id="IPR012657">
    <property type="entry name" value="23S_rRNA-intervening_sequence"/>
</dbReference>
<dbReference type="Proteomes" id="UP000034752">
    <property type="component" value="Unassembled WGS sequence"/>
</dbReference>
<organism evidence="1 2">
    <name type="scientific">candidate division Kazan bacterium GW2011_GWA1_44_22</name>
    <dbReference type="NCBI Taxonomy" id="1620410"/>
    <lineage>
        <taxon>Bacteria</taxon>
        <taxon>Bacteria division Kazan-3B-28</taxon>
    </lineage>
</organism>
<dbReference type="Pfam" id="PF05635">
    <property type="entry name" value="23S_rRNA_IVP"/>
    <property type="match status" value="1"/>
</dbReference>
<gene>
    <name evidence="1" type="ORF">VE96_C0013G0008</name>
</gene>
<dbReference type="NCBIfam" id="TIGR02436">
    <property type="entry name" value="four helix bundle protein"/>
    <property type="match status" value="1"/>
</dbReference>
<sequence length="246" mass="28150">MPKPKPISQQLAEKTFKELGINPTTGKPLKSPNISYKSLNASSRRHLEEARRLAPFRIKALEKTRRQSPRGKAYLYSAVYRNAYVLRLLGKKFTSTLDPIKYRYLISQIDSELRSVVANIREGYLRPTSSELSTFLGYSQGSLEEFRGDVIDAKDDGLLPSRLGSDLASIGILLKPPKSSYDPLGELKRIIREVKSSDLTYEILIELINKTDWLLKRAVEGIDEKIISDEKKKLNDNLKSHWRKEW</sequence>
<evidence type="ECO:0000313" key="1">
    <source>
        <dbReference type="EMBL" id="KKT52610.1"/>
    </source>
</evidence>
<dbReference type="Gene3D" id="1.20.1440.60">
    <property type="entry name" value="23S rRNA-intervening sequence"/>
    <property type="match status" value="1"/>
</dbReference>
<proteinExistence type="predicted"/>
<comment type="caution">
    <text evidence="1">The sequence shown here is derived from an EMBL/GenBank/DDBJ whole genome shotgun (WGS) entry which is preliminary data.</text>
</comment>
<name>A0A0G1I094_UNCK3</name>
<dbReference type="InterPro" id="IPR036583">
    <property type="entry name" value="23S_rRNA_IVS_sf"/>
</dbReference>
<dbReference type="AlphaFoldDB" id="A0A0G1I094"/>
<evidence type="ECO:0000313" key="2">
    <source>
        <dbReference type="Proteomes" id="UP000034752"/>
    </source>
</evidence>